<evidence type="ECO:0008006" key="6">
    <source>
        <dbReference type="Google" id="ProtNLM"/>
    </source>
</evidence>
<dbReference type="InterPro" id="IPR036188">
    <property type="entry name" value="FAD/NAD-bd_sf"/>
</dbReference>
<dbReference type="Gene3D" id="3.50.50.60">
    <property type="entry name" value="FAD/NAD(P)-binding domain"/>
    <property type="match status" value="2"/>
</dbReference>
<organism evidence="4 5">
    <name type="scientific">Talaromyces rugulosus</name>
    <name type="common">Penicillium rugulosum</name>
    <dbReference type="NCBI Taxonomy" id="121627"/>
    <lineage>
        <taxon>Eukaryota</taxon>
        <taxon>Fungi</taxon>
        <taxon>Dikarya</taxon>
        <taxon>Ascomycota</taxon>
        <taxon>Pezizomycotina</taxon>
        <taxon>Eurotiomycetes</taxon>
        <taxon>Eurotiomycetidae</taxon>
        <taxon>Eurotiales</taxon>
        <taxon>Trichocomaceae</taxon>
        <taxon>Talaromyces</taxon>
        <taxon>Talaromyces sect. Islandici</taxon>
    </lineage>
</organism>
<keyword evidence="5" id="KW-1185">Reference proteome</keyword>
<dbReference type="InterPro" id="IPR051104">
    <property type="entry name" value="FAD_monoxygenase"/>
</dbReference>
<name>A0A7H8QQ62_TALRU</name>
<sequence length="226" mass="24936">MLTSNVSHRERTWFKLNANTTVDEFTVAIIRGGIGGLALAISCVRRGIKVNSEDYYELLFVNCSSDTASLVIGCDGVKSRTRQLVLDENDAVSPQFSGKYAYRGLVPMDDAVVALAHPSTPHQGAGARQAIEDALVLSELLRTWCDSSPSSGVPVEKVIAAYDAVRRPRSQKLVTTSRATGMMYDWEHPDCGSNLDKVRAYSLERFSWTWDEDLDEQIRVAVDMAS</sequence>
<accession>A0A7H8QQ62</accession>
<dbReference type="EMBL" id="CP055899">
    <property type="protein sequence ID" value="QKX56094.1"/>
    <property type="molecule type" value="Genomic_DNA"/>
</dbReference>
<keyword evidence="1" id="KW-0285">Flavoprotein</keyword>
<evidence type="ECO:0000256" key="3">
    <source>
        <dbReference type="ARBA" id="ARBA00023002"/>
    </source>
</evidence>
<proteinExistence type="predicted"/>
<dbReference type="OrthoDB" id="417877at2759"/>
<dbReference type="GO" id="GO:0016491">
    <property type="term" value="F:oxidoreductase activity"/>
    <property type="evidence" value="ECO:0007669"/>
    <property type="project" value="UniProtKB-KW"/>
</dbReference>
<keyword evidence="2" id="KW-0274">FAD</keyword>
<dbReference type="Proteomes" id="UP000509510">
    <property type="component" value="Chromosome II"/>
</dbReference>
<evidence type="ECO:0000256" key="1">
    <source>
        <dbReference type="ARBA" id="ARBA00022630"/>
    </source>
</evidence>
<evidence type="ECO:0000313" key="5">
    <source>
        <dbReference type="Proteomes" id="UP000509510"/>
    </source>
</evidence>
<dbReference type="PANTHER" id="PTHR46720:SF3">
    <property type="entry name" value="FAD-BINDING DOMAIN-CONTAINING PROTEIN-RELATED"/>
    <property type="match status" value="1"/>
</dbReference>
<dbReference type="PANTHER" id="PTHR46720">
    <property type="entry name" value="HYDROXYLASE, PUTATIVE (AFU_ORTHOLOGUE AFUA_3G01460)-RELATED"/>
    <property type="match status" value="1"/>
</dbReference>
<gene>
    <name evidence="4" type="ORF">TRUGW13939_03194</name>
</gene>
<keyword evidence="3" id="KW-0560">Oxidoreductase</keyword>
<reference evidence="5" key="1">
    <citation type="submission" date="2020-06" db="EMBL/GenBank/DDBJ databases">
        <title>A chromosome-scale genome assembly of Talaromyces rugulosus W13939.</title>
        <authorList>
            <person name="Wang B."/>
            <person name="Guo L."/>
            <person name="Ye K."/>
            <person name="Wang L."/>
        </authorList>
    </citation>
    <scope>NUCLEOTIDE SEQUENCE [LARGE SCALE GENOMIC DNA]</scope>
    <source>
        <strain evidence="5">W13939</strain>
    </source>
</reference>
<dbReference type="SUPFAM" id="SSF51905">
    <property type="entry name" value="FAD/NAD(P)-binding domain"/>
    <property type="match status" value="1"/>
</dbReference>
<dbReference type="GeneID" id="55990699"/>
<dbReference type="RefSeq" id="XP_035342272.1">
    <property type="nucleotide sequence ID" value="XM_035486379.1"/>
</dbReference>
<dbReference type="AlphaFoldDB" id="A0A7H8QQ62"/>
<evidence type="ECO:0000256" key="2">
    <source>
        <dbReference type="ARBA" id="ARBA00022827"/>
    </source>
</evidence>
<evidence type="ECO:0000313" key="4">
    <source>
        <dbReference type="EMBL" id="QKX56094.1"/>
    </source>
</evidence>
<dbReference type="GO" id="GO:0044550">
    <property type="term" value="P:secondary metabolite biosynthetic process"/>
    <property type="evidence" value="ECO:0007669"/>
    <property type="project" value="TreeGrafter"/>
</dbReference>
<protein>
    <recommendedName>
        <fullName evidence="6">FAD-binding domain-containing protein</fullName>
    </recommendedName>
</protein>
<dbReference type="KEGG" id="trg:TRUGW13939_03194"/>